<name>A0A9N9K1Y6_9GLOM</name>
<accession>A0A9N9K1Y6</accession>
<proteinExistence type="predicted"/>
<keyword evidence="4" id="KW-1185">Reference proteome</keyword>
<dbReference type="Proteomes" id="UP000789405">
    <property type="component" value="Unassembled WGS sequence"/>
</dbReference>
<organism evidence="3 4">
    <name type="scientific">Dentiscutata erythropus</name>
    <dbReference type="NCBI Taxonomy" id="1348616"/>
    <lineage>
        <taxon>Eukaryota</taxon>
        <taxon>Fungi</taxon>
        <taxon>Fungi incertae sedis</taxon>
        <taxon>Mucoromycota</taxon>
        <taxon>Glomeromycotina</taxon>
        <taxon>Glomeromycetes</taxon>
        <taxon>Diversisporales</taxon>
        <taxon>Gigasporaceae</taxon>
        <taxon>Dentiscutata</taxon>
    </lineage>
</organism>
<comment type="caution">
    <text evidence="3">The sequence shown here is derived from an EMBL/GenBank/DDBJ whole genome shotgun (WGS) entry which is preliminary data.</text>
</comment>
<dbReference type="EMBL" id="CAJVPY010041652">
    <property type="protein sequence ID" value="CAG8806769.1"/>
    <property type="molecule type" value="Genomic_DNA"/>
</dbReference>
<evidence type="ECO:0000256" key="1">
    <source>
        <dbReference type="SAM" id="Coils"/>
    </source>
</evidence>
<evidence type="ECO:0000313" key="4">
    <source>
        <dbReference type="Proteomes" id="UP000789405"/>
    </source>
</evidence>
<evidence type="ECO:0000313" key="3">
    <source>
        <dbReference type="EMBL" id="CAG8806769.1"/>
    </source>
</evidence>
<protein>
    <submittedName>
        <fullName evidence="3">27789_t:CDS:1</fullName>
    </submittedName>
</protein>
<dbReference type="AlphaFoldDB" id="A0A9N9K1Y6"/>
<feature type="coiled-coil region" evidence="1">
    <location>
        <begin position="110"/>
        <end position="144"/>
    </location>
</feature>
<dbReference type="OrthoDB" id="2410400at2759"/>
<evidence type="ECO:0000256" key="2">
    <source>
        <dbReference type="SAM" id="MobiDB-lite"/>
    </source>
</evidence>
<feature type="region of interest" description="Disordered" evidence="2">
    <location>
        <begin position="1"/>
        <end position="25"/>
    </location>
</feature>
<reference evidence="3" key="1">
    <citation type="submission" date="2021-06" db="EMBL/GenBank/DDBJ databases">
        <authorList>
            <person name="Kallberg Y."/>
            <person name="Tangrot J."/>
            <person name="Rosling A."/>
        </authorList>
    </citation>
    <scope>NUCLEOTIDE SEQUENCE</scope>
    <source>
        <strain evidence="3">MA453B</strain>
    </source>
</reference>
<gene>
    <name evidence="3" type="ORF">DERYTH_LOCUS24537</name>
</gene>
<feature type="non-terminal residue" evidence="3">
    <location>
        <position position="1"/>
    </location>
</feature>
<keyword evidence="1" id="KW-0175">Coiled coil</keyword>
<sequence>MSLRNSRQKETKNTTKSLAPKKYGRVTRKEKRNARLFNRHVIVKKIKDQIRLLSKGIRGVPREDESIKSRIEWFTKLKEFTKTSSADNLSLFENIYLNFEAKKKESDAVITSLHQETDRLRTELSEAKNNLEQFRKENEGYKQYYEQTQLTIFPEYLSTIEYLRSRVDQLELYLVKNESSNESSKSGDEMG</sequence>